<evidence type="ECO:0000256" key="1">
    <source>
        <dbReference type="ARBA" id="ARBA00006226"/>
    </source>
</evidence>
<dbReference type="OrthoDB" id="9801234at2"/>
<dbReference type="Proteomes" id="UP000196205">
    <property type="component" value="Plasmid pAP1342-5"/>
</dbReference>
<dbReference type="PANTHER" id="PTHR35601:SF1">
    <property type="entry name" value="TOXIN RELE"/>
    <property type="match status" value="1"/>
</dbReference>
<sequence>MTSKNEYGIEFSVSAKKEWDKLSGDIKKQFKKKLEKLRFDPYAAPRLRGDLHGLFKVKLRSSGFRMIYQVIDDEIVILILGVGKRNNDDIYTSMKTRI</sequence>
<dbReference type="RefSeq" id="WP_042789027.1">
    <property type="nucleotide sequence ID" value="NZ_CP021514.1"/>
</dbReference>
<geneLocation type="plasmid" evidence="4">
    <name>pap1342-5</name>
</geneLocation>
<evidence type="ECO:0000313" key="3">
    <source>
        <dbReference type="EMBL" id="ARW49514.1"/>
    </source>
</evidence>
<protein>
    <submittedName>
        <fullName evidence="3">mRNA interferase RelE</fullName>
    </submittedName>
</protein>
<dbReference type="EMBL" id="CP021514">
    <property type="protein sequence ID" value="ARW49514.1"/>
    <property type="molecule type" value="Genomic_DNA"/>
</dbReference>
<dbReference type="NCBIfam" id="TIGR02385">
    <property type="entry name" value="RelE_StbE"/>
    <property type="match status" value="1"/>
</dbReference>
<comment type="similarity">
    <text evidence="1">Belongs to the RelE toxin family.</text>
</comment>
<dbReference type="AlphaFoldDB" id="A0A1Y0YAV6"/>
<proteinExistence type="inferred from homology"/>
<keyword evidence="3" id="KW-0614">Plasmid</keyword>
<dbReference type="SUPFAM" id="SSF143011">
    <property type="entry name" value="RelE-like"/>
    <property type="match status" value="1"/>
</dbReference>
<reference evidence="3 4" key="1">
    <citation type="submission" date="2017-05" db="EMBL/GenBank/DDBJ databases">
        <title>Genome sequence of Acetobacter pasteurianus subsp. pasteurianus strain SRCM101342.</title>
        <authorList>
            <person name="Cho S.H."/>
        </authorList>
    </citation>
    <scope>NUCLEOTIDE SEQUENCE [LARGE SCALE GENOMIC DNA]</scope>
    <source>
        <strain evidence="3 4">SRCM101342</strain>
        <plasmid evidence="4">pap1342-5</plasmid>
    </source>
</reference>
<dbReference type="Pfam" id="PF05016">
    <property type="entry name" value="ParE_toxin"/>
    <property type="match status" value="1"/>
</dbReference>
<organism evidence="3 4">
    <name type="scientific">Acetobacter pasteurianus subsp. pasteurianus</name>
    <dbReference type="NCBI Taxonomy" id="481145"/>
    <lineage>
        <taxon>Bacteria</taxon>
        <taxon>Pseudomonadati</taxon>
        <taxon>Pseudomonadota</taxon>
        <taxon>Alphaproteobacteria</taxon>
        <taxon>Acetobacterales</taxon>
        <taxon>Acetobacteraceae</taxon>
        <taxon>Acetobacter</taxon>
    </lineage>
</organism>
<dbReference type="InterPro" id="IPR035093">
    <property type="entry name" value="RelE/ParE_toxin_dom_sf"/>
</dbReference>
<dbReference type="InterPro" id="IPR007712">
    <property type="entry name" value="RelE/ParE_toxin"/>
</dbReference>
<accession>A0A1Y0YAV6</accession>
<evidence type="ECO:0000313" key="4">
    <source>
        <dbReference type="Proteomes" id="UP000196205"/>
    </source>
</evidence>
<name>A0A1Y0YAV6_ACEPA</name>
<evidence type="ECO:0000256" key="2">
    <source>
        <dbReference type="ARBA" id="ARBA00022649"/>
    </source>
</evidence>
<dbReference type="PANTHER" id="PTHR35601">
    <property type="entry name" value="TOXIN RELE"/>
    <property type="match status" value="1"/>
</dbReference>
<gene>
    <name evidence="3" type="ORF">S1001342_03224</name>
</gene>
<dbReference type="Gene3D" id="3.30.2310.20">
    <property type="entry name" value="RelE-like"/>
    <property type="match status" value="1"/>
</dbReference>
<keyword evidence="2" id="KW-1277">Toxin-antitoxin system</keyword>